<keyword evidence="3" id="KW-1185">Reference proteome</keyword>
<keyword evidence="1" id="KW-0732">Signal</keyword>
<reference evidence="2 3" key="1">
    <citation type="submission" date="2022-09" db="EMBL/GenBank/DDBJ databases">
        <authorList>
            <person name="Han X.L."/>
            <person name="Wang Q."/>
            <person name="Lu T."/>
        </authorList>
    </citation>
    <scope>NUCLEOTIDE SEQUENCE [LARGE SCALE GENOMIC DNA]</scope>
    <source>
        <strain evidence="2 3">WQ 127069</strain>
    </source>
</reference>
<feature type="signal peptide" evidence="1">
    <location>
        <begin position="1"/>
        <end position="30"/>
    </location>
</feature>
<accession>A0ABT2ULD0</accession>
<comment type="caution">
    <text evidence="2">The sequence shown here is derived from an EMBL/GenBank/DDBJ whole genome shotgun (WGS) entry which is preliminary data.</text>
</comment>
<evidence type="ECO:0000256" key="1">
    <source>
        <dbReference type="SAM" id="SignalP"/>
    </source>
</evidence>
<dbReference type="Proteomes" id="UP001652445">
    <property type="component" value="Unassembled WGS sequence"/>
</dbReference>
<dbReference type="EMBL" id="JAOQIO010000084">
    <property type="protein sequence ID" value="MCU6794469.1"/>
    <property type="molecule type" value="Genomic_DNA"/>
</dbReference>
<gene>
    <name evidence="2" type="ORF">OB236_20380</name>
</gene>
<sequence>MKNRKPWMAAILSTALLFSGALTLAPKAFADDDDYPVIERVKAPLDRQQYITDRLNKLITMTVAFSDKDYVDVQDALLNGQTLAQASSIDSSLLGEKLRAWIDQDLSSTLQNYSVTNEQLATLKSDLYNSIQVALSTPGYQVASVKGGFNYDTLMNTLMKQLENKAAAISDEDYVDVHDRVLKGSSLAEATLLDQSFLRDALVSPILQELDKAVAANLLTADEAAKLKDQANNSILSAVSLSNGMDVKKDSTYDTQAFINKHLASIFNDAFLITNTEDLEYDELKSAYKQGGSLTSLTATSADELASRILNLWSSDIHAVSDNLSAQEAAEFQQKVTDAIRAAVNAAGK</sequence>
<proteinExistence type="predicted"/>
<protein>
    <submittedName>
        <fullName evidence="2">Uncharacterized protein</fullName>
    </submittedName>
</protein>
<organism evidence="2 3">
    <name type="scientific">Paenibacillus baimaensis</name>
    <dbReference type="NCBI Taxonomy" id="2982185"/>
    <lineage>
        <taxon>Bacteria</taxon>
        <taxon>Bacillati</taxon>
        <taxon>Bacillota</taxon>
        <taxon>Bacilli</taxon>
        <taxon>Bacillales</taxon>
        <taxon>Paenibacillaceae</taxon>
        <taxon>Paenibacillus</taxon>
    </lineage>
</organism>
<dbReference type="RefSeq" id="WP_262685619.1">
    <property type="nucleotide sequence ID" value="NZ_JAOQIO010000084.1"/>
</dbReference>
<feature type="chain" id="PRO_5047254721" evidence="1">
    <location>
        <begin position="31"/>
        <end position="349"/>
    </location>
</feature>
<evidence type="ECO:0000313" key="2">
    <source>
        <dbReference type="EMBL" id="MCU6794469.1"/>
    </source>
</evidence>
<evidence type="ECO:0000313" key="3">
    <source>
        <dbReference type="Proteomes" id="UP001652445"/>
    </source>
</evidence>
<name>A0ABT2ULD0_9BACL</name>